<keyword evidence="10 13" id="KW-0560">Oxidoreductase</keyword>
<keyword evidence="17" id="KW-1185">Reference proteome</keyword>
<evidence type="ECO:0000256" key="14">
    <source>
        <dbReference type="RuleBase" id="RU004445"/>
    </source>
</evidence>
<dbReference type="PANTHER" id="PTHR42979:SF1">
    <property type="entry name" value="3-ISOPROPYLMALATE DEHYDROGENASE"/>
    <property type="match status" value="1"/>
</dbReference>
<dbReference type="HAMAP" id="MF_01033">
    <property type="entry name" value="LeuB_type1"/>
    <property type="match status" value="1"/>
</dbReference>
<comment type="cofactor">
    <cofactor evidence="13 14">
        <name>Mg(2+)</name>
        <dbReference type="ChEBI" id="CHEBI:18420"/>
    </cofactor>
    <cofactor evidence="13 14">
        <name>Mn(2+)</name>
        <dbReference type="ChEBI" id="CHEBI:29035"/>
    </cofactor>
    <text evidence="13 14">Binds 1 Mg(2+) or Mn(2+) ion per subunit.</text>
</comment>
<evidence type="ECO:0000256" key="9">
    <source>
        <dbReference type="ARBA" id="ARBA00022842"/>
    </source>
</evidence>
<name>A0ABT8T897_9BACT</name>
<evidence type="ECO:0000313" key="17">
    <source>
        <dbReference type="Proteomes" id="UP001171111"/>
    </source>
</evidence>
<feature type="binding site" evidence="13">
    <location>
        <position position="135"/>
    </location>
    <ligand>
        <name>substrate</name>
    </ligand>
</feature>
<evidence type="ECO:0000256" key="5">
    <source>
        <dbReference type="ARBA" id="ARBA00011738"/>
    </source>
</evidence>
<dbReference type="SUPFAM" id="SSF53659">
    <property type="entry name" value="Isocitrate/Isopropylmalate dehydrogenase-like"/>
    <property type="match status" value="1"/>
</dbReference>
<accession>A0ABT8T897</accession>
<dbReference type="NCBIfam" id="TIGR00169">
    <property type="entry name" value="leuB"/>
    <property type="match status" value="1"/>
</dbReference>
<keyword evidence="13" id="KW-0464">Manganese</keyword>
<comment type="function">
    <text evidence="13 14">Catalyzes the oxidation of 3-carboxy-2-hydroxy-4-methylpentanoate (3-isopropylmalate) to 3-carboxy-4-methyl-2-oxopentanoate. The product decarboxylates to 4-methyl-2 oxopentanoate.</text>
</comment>
<keyword evidence="12 13" id="KW-0100">Branched-chain amino acid biosynthesis</keyword>
<evidence type="ECO:0000256" key="10">
    <source>
        <dbReference type="ARBA" id="ARBA00023002"/>
    </source>
</evidence>
<keyword evidence="13" id="KW-0963">Cytoplasm</keyword>
<dbReference type="Pfam" id="PF00180">
    <property type="entry name" value="Iso_dh"/>
    <property type="match status" value="1"/>
</dbReference>
<dbReference type="EC" id="1.1.1.85" evidence="13"/>
<feature type="binding site" evidence="13">
    <location>
        <position position="97"/>
    </location>
    <ligand>
        <name>substrate</name>
    </ligand>
</feature>
<proteinExistence type="inferred from homology"/>
<comment type="subcellular location">
    <subcellularLocation>
        <location evidence="13">Cytoplasm</location>
    </subcellularLocation>
</comment>
<dbReference type="InterPro" id="IPR019818">
    <property type="entry name" value="IsoCit/isopropylmalate_DH_CS"/>
</dbReference>
<evidence type="ECO:0000256" key="13">
    <source>
        <dbReference type="HAMAP-Rule" id="MF_01033"/>
    </source>
</evidence>
<keyword evidence="9 13" id="KW-0460">Magnesium</keyword>
<dbReference type="EMBL" id="JAULJQ010000009">
    <property type="protein sequence ID" value="MDO2409957.1"/>
    <property type="molecule type" value="Genomic_DNA"/>
</dbReference>
<evidence type="ECO:0000313" key="16">
    <source>
        <dbReference type="EMBL" id="MDO2409957.1"/>
    </source>
</evidence>
<evidence type="ECO:0000256" key="8">
    <source>
        <dbReference type="ARBA" id="ARBA00022723"/>
    </source>
</evidence>
<keyword evidence="6 13" id="KW-0432">Leucine biosynthesis</keyword>
<feature type="binding site" evidence="13">
    <location>
        <begin position="77"/>
        <end position="90"/>
    </location>
    <ligand>
        <name>NAD(+)</name>
        <dbReference type="ChEBI" id="CHEBI:57540"/>
    </ligand>
</feature>
<feature type="domain" description="Isopropylmalate dehydrogenase-like" evidence="15">
    <location>
        <begin position="5"/>
        <end position="349"/>
    </location>
</feature>
<feature type="binding site" evidence="13">
    <location>
        <position position="220"/>
    </location>
    <ligand>
        <name>substrate</name>
    </ligand>
</feature>
<evidence type="ECO:0000256" key="11">
    <source>
        <dbReference type="ARBA" id="ARBA00023027"/>
    </source>
</evidence>
<evidence type="ECO:0000256" key="6">
    <source>
        <dbReference type="ARBA" id="ARBA00022430"/>
    </source>
</evidence>
<dbReference type="InterPro" id="IPR024084">
    <property type="entry name" value="IsoPropMal-DH-like_dom"/>
</dbReference>
<evidence type="ECO:0000256" key="12">
    <source>
        <dbReference type="ARBA" id="ARBA00023304"/>
    </source>
</evidence>
<feature type="binding site" evidence="13">
    <location>
        <position position="248"/>
    </location>
    <ligand>
        <name>Mg(2+)</name>
        <dbReference type="ChEBI" id="CHEBI:18420"/>
    </ligand>
</feature>
<evidence type="ECO:0000256" key="3">
    <source>
        <dbReference type="ARBA" id="ARBA00004762"/>
    </source>
</evidence>
<dbReference type="SMART" id="SM01329">
    <property type="entry name" value="Iso_dh"/>
    <property type="match status" value="1"/>
</dbReference>
<organism evidence="16 17">
    <name type="scientific">Campylobacter magnus</name>
    <dbReference type="NCBI Taxonomy" id="3026462"/>
    <lineage>
        <taxon>Bacteria</taxon>
        <taxon>Pseudomonadati</taxon>
        <taxon>Campylobacterota</taxon>
        <taxon>Epsilonproteobacteria</taxon>
        <taxon>Campylobacterales</taxon>
        <taxon>Campylobacteraceae</taxon>
        <taxon>Campylobacter</taxon>
    </lineage>
</organism>
<gene>
    <name evidence="13 16" type="primary">leuB</name>
    <name evidence="16" type="ORF">Q2362_07660</name>
</gene>
<feature type="site" description="Important for catalysis" evidence="13">
    <location>
        <position position="188"/>
    </location>
</feature>
<comment type="subunit">
    <text evidence="5 13 14">Homodimer.</text>
</comment>
<feature type="site" description="Important for catalysis" evidence="13">
    <location>
        <position position="142"/>
    </location>
</feature>
<dbReference type="PROSITE" id="PS00470">
    <property type="entry name" value="IDH_IMDH"/>
    <property type="match status" value="1"/>
</dbReference>
<protein>
    <recommendedName>
        <fullName evidence="13">3-isopropylmalate dehydrogenase</fullName>
        <ecNumber evidence="13">1.1.1.85</ecNumber>
    </recommendedName>
    <alternativeName>
        <fullName evidence="13">3-IPM-DH</fullName>
    </alternativeName>
    <alternativeName>
        <fullName evidence="13">Beta-IPM dehydrogenase</fullName>
        <shortName evidence="13">IMDH</shortName>
    </alternativeName>
</protein>
<dbReference type="InterPro" id="IPR004429">
    <property type="entry name" value="Isopropylmalate_DH"/>
</dbReference>
<dbReference type="GO" id="GO:0003862">
    <property type="term" value="F:3-isopropylmalate dehydrogenase activity"/>
    <property type="evidence" value="ECO:0007669"/>
    <property type="project" value="UniProtKB-EC"/>
</dbReference>
<keyword evidence="7 13" id="KW-0028">Amino-acid biosynthesis</keyword>
<feature type="binding site" evidence="13">
    <location>
        <position position="107"/>
    </location>
    <ligand>
        <name>substrate</name>
    </ligand>
</feature>
<feature type="binding site" evidence="13">
    <location>
        <begin position="277"/>
        <end position="289"/>
    </location>
    <ligand>
        <name>NAD(+)</name>
        <dbReference type="ChEBI" id="CHEBI:57540"/>
    </ligand>
</feature>
<dbReference type="Gene3D" id="3.40.718.10">
    <property type="entry name" value="Isopropylmalate Dehydrogenase"/>
    <property type="match status" value="1"/>
</dbReference>
<evidence type="ECO:0000256" key="7">
    <source>
        <dbReference type="ARBA" id="ARBA00022605"/>
    </source>
</evidence>
<sequence>MDRYKICVIKGDGIGPEIADEAIKVLDSVSAKFGFGLDYEYFLMGGAAIDVFGVPLPDDTLNAAKASDAVLFGAIGGPKWDNLDPSIRPEKGLLKIRKELEAFANLRPAIIFDELINASTIKPEIIKGVDVLIVRELTGGLYFGEPRAIGKDKAYNTMVYSRSEIERIAKVAFVAAGKRRGKLCVVDKANVLETSRLWREVVDAMAPSYPDVSVEYMYVDNAAMQLIRNPRQFDVILTENLFGDILSDEASMVCGSIGLLPSASVGSKVGIYEPIHGSAPDIAGQGIANPIAMILSAAMMLRYALGQETAAMAIENAVKAVLKDGYRTKDLASFDAKEICTTSEIGTIISDYIKKA</sequence>
<evidence type="ECO:0000256" key="1">
    <source>
        <dbReference type="ARBA" id="ARBA00000624"/>
    </source>
</evidence>
<dbReference type="RefSeq" id="WP_302244721.1">
    <property type="nucleotide sequence ID" value="NZ_JAULJQ010000009.1"/>
</dbReference>
<feature type="binding site" evidence="13">
    <location>
        <position position="244"/>
    </location>
    <ligand>
        <name>Mg(2+)</name>
        <dbReference type="ChEBI" id="CHEBI:18420"/>
    </ligand>
</feature>
<comment type="catalytic activity">
    <reaction evidence="1 13 14">
        <text>(2R,3S)-3-isopropylmalate + NAD(+) = 4-methyl-2-oxopentanoate + CO2 + NADH</text>
        <dbReference type="Rhea" id="RHEA:32271"/>
        <dbReference type="ChEBI" id="CHEBI:16526"/>
        <dbReference type="ChEBI" id="CHEBI:17865"/>
        <dbReference type="ChEBI" id="CHEBI:35121"/>
        <dbReference type="ChEBI" id="CHEBI:57540"/>
        <dbReference type="ChEBI" id="CHEBI:57945"/>
        <dbReference type="EC" id="1.1.1.85"/>
    </reaction>
</comment>
<comment type="similarity">
    <text evidence="4 13">Belongs to the isocitrate and isopropylmalate dehydrogenases family. LeuB type 1 subfamily.</text>
</comment>
<evidence type="ECO:0000259" key="15">
    <source>
        <dbReference type="SMART" id="SM01329"/>
    </source>
</evidence>
<comment type="caution">
    <text evidence="16">The sequence shown here is derived from an EMBL/GenBank/DDBJ whole genome shotgun (WGS) entry which is preliminary data.</text>
</comment>
<dbReference type="PANTHER" id="PTHR42979">
    <property type="entry name" value="3-ISOPROPYLMALATE DEHYDROGENASE"/>
    <property type="match status" value="1"/>
</dbReference>
<evidence type="ECO:0000256" key="4">
    <source>
        <dbReference type="ARBA" id="ARBA00008319"/>
    </source>
</evidence>
<keyword evidence="8 13" id="KW-0479">Metal-binding</keyword>
<evidence type="ECO:0000256" key="2">
    <source>
        <dbReference type="ARBA" id="ARBA00001936"/>
    </source>
</evidence>
<reference evidence="16 17" key="1">
    <citation type="submission" date="2023-06" db="EMBL/GenBank/DDBJ databases">
        <title>Campylobacter magnum sp. nov., isolated from cecal contents of domestic pigs (Sus scrofa domesticus).</title>
        <authorList>
            <person name="Papic B."/>
            <person name="Gruntar I."/>
        </authorList>
    </citation>
    <scope>NUCLEOTIDE SEQUENCE [LARGE SCALE GENOMIC DNA]</scope>
    <source>
        <strain evidence="17">34484-21</strain>
    </source>
</reference>
<feature type="binding site" evidence="13">
    <location>
        <position position="220"/>
    </location>
    <ligand>
        <name>Mg(2+)</name>
        <dbReference type="ChEBI" id="CHEBI:18420"/>
    </ligand>
</feature>
<comment type="cofactor">
    <cofactor evidence="2">
        <name>Mn(2+)</name>
        <dbReference type="ChEBI" id="CHEBI:29035"/>
    </cofactor>
</comment>
<dbReference type="Proteomes" id="UP001171111">
    <property type="component" value="Unassembled WGS sequence"/>
</dbReference>
<comment type="pathway">
    <text evidence="3 13 14">Amino-acid biosynthesis; L-leucine biosynthesis; L-leucine from 3-methyl-2-oxobutanoate: step 3/4.</text>
</comment>
<keyword evidence="11 13" id="KW-0520">NAD</keyword>